<gene>
    <name evidence="1" type="ORF">S03H2_55825</name>
</gene>
<organism evidence="1">
    <name type="scientific">marine sediment metagenome</name>
    <dbReference type="NCBI Taxonomy" id="412755"/>
    <lineage>
        <taxon>unclassified sequences</taxon>
        <taxon>metagenomes</taxon>
        <taxon>ecological metagenomes</taxon>
    </lineage>
</organism>
<reference evidence="1" key="1">
    <citation type="journal article" date="2014" name="Front. Microbiol.">
        <title>High frequency of phylogenetically diverse reductive dehalogenase-homologous genes in deep subseafloor sedimentary metagenomes.</title>
        <authorList>
            <person name="Kawai M."/>
            <person name="Futagami T."/>
            <person name="Toyoda A."/>
            <person name="Takaki Y."/>
            <person name="Nishi S."/>
            <person name="Hori S."/>
            <person name="Arai W."/>
            <person name="Tsubouchi T."/>
            <person name="Morono Y."/>
            <person name="Uchiyama I."/>
            <person name="Ito T."/>
            <person name="Fujiyama A."/>
            <person name="Inagaki F."/>
            <person name="Takami H."/>
        </authorList>
    </citation>
    <scope>NUCLEOTIDE SEQUENCE</scope>
    <source>
        <strain evidence="1">Expedition CK06-06</strain>
    </source>
</reference>
<dbReference type="AlphaFoldDB" id="X1KMV7"/>
<evidence type="ECO:0000313" key="1">
    <source>
        <dbReference type="EMBL" id="GAH83398.1"/>
    </source>
</evidence>
<feature type="non-terminal residue" evidence="1">
    <location>
        <position position="1"/>
    </location>
</feature>
<name>X1KMV7_9ZZZZ</name>
<sequence length="40" mass="4434">KKTATKANAYTGYQQNNDMSDCHSVQSSLSIVKVASYYKC</sequence>
<comment type="caution">
    <text evidence="1">The sequence shown here is derived from an EMBL/GenBank/DDBJ whole genome shotgun (WGS) entry which is preliminary data.</text>
</comment>
<dbReference type="EMBL" id="BARU01035695">
    <property type="protein sequence ID" value="GAH83398.1"/>
    <property type="molecule type" value="Genomic_DNA"/>
</dbReference>
<accession>X1KMV7</accession>
<protein>
    <submittedName>
        <fullName evidence="1">Uncharacterized protein</fullName>
    </submittedName>
</protein>
<proteinExistence type="predicted"/>